<evidence type="ECO:0000313" key="2">
    <source>
        <dbReference type="Proteomes" id="UP001148786"/>
    </source>
</evidence>
<comment type="caution">
    <text evidence="1">The sequence shown here is derived from an EMBL/GenBank/DDBJ whole genome shotgun (WGS) entry which is preliminary data.</text>
</comment>
<protein>
    <submittedName>
        <fullName evidence="1">Uncharacterized protein</fullName>
    </submittedName>
</protein>
<dbReference type="EMBL" id="JANKHO010001145">
    <property type="protein sequence ID" value="KAJ3503411.1"/>
    <property type="molecule type" value="Genomic_DNA"/>
</dbReference>
<name>A0A9W8JUN6_9AGAR</name>
<dbReference type="OrthoDB" id="10472081at2759"/>
<proteinExistence type="predicted"/>
<gene>
    <name evidence="1" type="ORF">NLJ89_g8445</name>
</gene>
<accession>A0A9W8JUN6</accession>
<reference evidence="1" key="1">
    <citation type="submission" date="2022-07" db="EMBL/GenBank/DDBJ databases">
        <title>Genome Sequence of Agrocybe chaxingu.</title>
        <authorList>
            <person name="Buettner E."/>
        </authorList>
    </citation>
    <scope>NUCLEOTIDE SEQUENCE</scope>
    <source>
        <strain evidence="1">MP-N11</strain>
    </source>
</reference>
<organism evidence="1 2">
    <name type="scientific">Agrocybe chaxingu</name>
    <dbReference type="NCBI Taxonomy" id="84603"/>
    <lineage>
        <taxon>Eukaryota</taxon>
        <taxon>Fungi</taxon>
        <taxon>Dikarya</taxon>
        <taxon>Basidiomycota</taxon>
        <taxon>Agaricomycotina</taxon>
        <taxon>Agaricomycetes</taxon>
        <taxon>Agaricomycetidae</taxon>
        <taxon>Agaricales</taxon>
        <taxon>Agaricineae</taxon>
        <taxon>Strophariaceae</taxon>
        <taxon>Agrocybe</taxon>
    </lineage>
</organism>
<dbReference type="AlphaFoldDB" id="A0A9W8JUN6"/>
<keyword evidence="2" id="KW-1185">Reference proteome</keyword>
<sequence>MLARNLDLATYVQFLIIALDRDAPAGEGEQQVATMNILAAPNTTPSGPHSGSSADRDSIKSLGVTGMSQFALSDILTCKSLESLSINEVEFAKAYGECTEDSVGKTISRVDAWSNLETLRVTRAASTFALALAAYPPTSQNIKKLWLLEVIADIPLNLAKLIDVLPGITYSLTTLTFTTSFTGCYQASDLPIDLVVSETSKPYFWMFRLSTPSSCLKNVFLTFECTTHQDTEDLKRQFQRGDWSTLDGRLADPFYEALVEMKMSFRIVWWRKDVEERARQDVRDLISQKIYSEMPLVTRSQKSQFSLQVVFPQV</sequence>
<evidence type="ECO:0000313" key="1">
    <source>
        <dbReference type="EMBL" id="KAJ3503411.1"/>
    </source>
</evidence>
<dbReference type="Proteomes" id="UP001148786">
    <property type="component" value="Unassembled WGS sequence"/>
</dbReference>